<dbReference type="EMBL" id="BPLR01007658">
    <property type="protein sequence ID" value="GIY18665.1"/>
    <property type="molecule type" value="Genomic_DNA"/>
</dbReference>
<feature type="compositionally biased region" description="Basic and acidic residues" evidence="1">
    <location>
        <begin position="21"/>
        <end position="37"/>
    </location>
</feature>
<feature type="region of interest" description="Disordered" evidence="1">
    <location>
        <begin position="1"/>
        <end position="38"/>
    </location>
</feature>
<comment type="caution">
    <text evidence="2">The sequence shown here is derived from an EMBL/GenBank/DDBJ whole genome shotgun (WGS) entry which is preliminary data.</text>
</comment>
<sequence>MENMHHQNLPVKFGLNTSEEAISKPKIRSDPEDEKCLRKPKTIDTLNGHRYQQLINLNNALQITQPHWDMRYERVILENALSHFHRAGHHLNIEMRSATALTVFVSSSPF</sequence>
<proteinExistence type="predicted"/>
<accession>A0AAV4REN9</accession>
<evidence type="ECO:0000313" key="2">
    <source>
        <dbReference type="EMBL" id="GIY18665.1"/>
    </source>
</evidence>
<organism evidence="2 3">
    <name type="scientific">Caerostris extrusa</name>
    <name type="common">Bark spider</name>
    <name type="synonym">Caerostris bankana</name>
    <dbReference type="NCBI Taxonomy" id="172846"/>
    <lineage>
        <taxon>Eukaryota</taxon>
        <taxon>Metazoa</taxon>
        <taxon>Ecdysozoa</taxon>
        <taxon>Arthropoda</taxon>
        <taxon>Chelicerata</taxon>
        <taxon>Arachnida</taxon>
        <taxon>Araneae</taxon>
        <taxon>Araneomorphae</taxon>
        <taxon>Entelegynae</taxon>
        <taxon>Araneoidea</taxon>
        <taxon>Araneidae</taxon>
        <taxon>Caerostris</taxon>
    </lineage>
</organism>
<gene>
    <name evidence="2" type="ORF">CEXT_366961</name>
</gene>
<name>A0AAV4REN9_CAEEX</name>
<evidence type="ECO:0000313" key="3">
    <source>
        <dbReference type="Proteomes" id="UP001054945"/>
    </source>
</evidence>
<protein>
    <submittedName>
        <fullName evidence="2">Uncharacterized protein</fullName>
    </submittedName>
</protein>
<reference evidence="2 3" key="1">
    <citation type="submission" date="2021-06" db="EMBL/GenBank/DDBJ databases">
        <title>Caerostris extrusa draft genome.</title>
        <authorList>
            <person name="Kono N."/>
            <person name="Arakawa K."/>
        </authorList>
    </citation>
    <scope>NUCLEOTIDE SEQUENCE [LARGE SCALE GENOMIC DNA]</scope>
</reference>
<dbReference type="Proteomes" id="UP001054945">
    <property type="component" value="Unassembled WGS sequence"/>
</dbReference>
<dbReference type="AlphaFoldDB" id="A0AAV4REN9"/>
<evidence type="ECO:0000256" key="1">
    <source>
        <dbReference type="SAM" id="MobiDB-lite"/>
    </source>
</evidence>
<keyword evidence="3" id="KW-1185">Reference proteome</keyword>